<dbReference type="EMBL" id="JAHQIW010000846">
    <property type="protein sequence ID" value="KAJ1350357.1"/>
    <property type="molecule type" value="Genomic_DNA"/>
</dbReference>
<feature type="region of interest" description="Disordered" evidence="1">
    <location>
        <begin position="439"/>
        <end position="464"/>
    </location>
</feature>
<comment type="caution">
    <text evidence="2">The sequence shown here is derived from an EMBL/GenBank/DDBJ whole genome shotgun (WGS) entry which is preliminary data.</text>
</comment>
<dbReference type="Proteomes" id="UP001196413">
    <property type="component" value="Unassembled WGS sequence"/>
</dbReference>
<sequence length="692" mass="79886">MCPTWTEMSKTTLHNLHPVEIHMFEHQDHSVYKQRASLNLFKHCSLVFGLWGLFDKVWYQFLFFVPFFNRRSRRICYVLAMDLQGLCIKEDETEGGLSPTYIFSPKKLKVFSIRLKERIGVGTWISARLGEAHNDVFEVVKYSTMDAPPSSLKFSKVRDYLVIETNICYEWSRPCGKNELVASVELDEVLVDRPSFVKKNMVYMTKAMFEFNCDRPPYGHFKSLGVLERVPRDLEIEMMKILKDRKEQERRDDSAGIMREAEDEIITAICVDLYSSGSDYTAECYCISKRHLFKFRIKTLCIPKSSEVVVKLKSVDNNGIFDVDVLHASSRSMTLGPTGISYGRDNVVRIKTCVGMSMCIQHESYNGEVLWAEHFGKVLPNDQCQDIERYKIYWTYVQKVCFHSETDATGVMFQICDLLKPETDKETIIRCRKQMMRDEDEQYKKNQGRPKTKPSSSDEGLGQPSFVTESAFASEDYFRNIARGNGMYSPSYQHRAPKLQRTEVSTFYRNMNSDWELMLLTKVGDNMSEAWSRSLGRIMVTNVRVKNTAIRLKRGQWFYGVVRFKKLGRGGEPVLFAVKVAELSDPLCYTDASSDIYVELAINVVSMEKSNDGSSVIVKDSLLGKIEMSPDDYSTVCSSRYIGVLKFNDDTPYHLPWRLVKIHRSLFEDEVFPVLSPECLQRDVDRLNALFE</sequence>
<evidence type="ECO:0000313" key="2">
    <source>
        <dbReference type="EMBL" id="KAJ1350357.1"/>
    </source>
</evidence>
<accession>A0AAD5M180</accession>
<reference evidence="2" key="1">
    <citation type="submission" date="2021-06" db="EMBL/GenBank/DDBJ databases">
        <title>Parelaphostrongylus tenuis whole genome reference sequence.</title>
        <authorList>
            <person name="Garwood T.J."/>
            <person name="Larsen P.A."/>
            <person name="Fountain-Jones N.M."/>
            <person name="Garbe J.R."/>
            <person name="Macchietto M.G."/>
            <person name="Kania S.A."/>
            <person name="Gerhold R.W."/>
            <person name="Richards J.E."/>
            <person name="Wolf T.M."/>
        </authorList>
    </citation>
    <scope>NUCLEOTIDE SEQUENCE</scope>
    <source>
        <strain evidence="2">MNPRO001-30</strain>
        <tissue evidence="2">Meninges</tissue>
    </source>
</reference>
<evidence type="ECO:0000313" key="3">
    <source>
        <dbReference type="Proteomes" id="UP001196413"/>
    </source>
</evidence>
<gene>
    <name evidence="2" type="ORF">KIN20_006131</name>
</gene>
<evidence type="ECO:0000256" key="1">
    <source>
        <dbReference type="SAM" id="MobiDB-lite"/>
    </source>
</evidence>
<name>A0AAD5M180_PARTN</name>
<keyword evidence="3" id="KW-1185">Reference proteome</keyword>
<organism evidence="2 3">
    <name type="scientific">Parelaphostrongylus tenuis</name>
    <name type="common">Meningeal worm</name>
    <dbReference type="NCBI Taxonomy" id="148309"/>
    <lineage>
        <taxon>Eukaryota</taxon>
        <taxon>Metazoa</taxon>
        <taxon>Ecdysozoa</taxon>
        <taxon>Nematoda</taxon>
        <taxon>Chromadorea</taxon>
        <taxon>Rhabditida</taxon>
        <taxon>Rhabditina</taxon>
        <taxon>Rhabditomorpha</taxon>
        <taxon>Strongyloidea</taxon>
        <taxon>Metastrongylidae</taxon>
        <taxon>Parelaphostrongylus</taxon>
    </lineage>
</organism>
<protein>
    <submittedName>
        <fullName evidence="2">Uncharacterized protein</fullName>
    </submittedName>
</protein>
<proteinExistence type="predicted"/>
<dbReference type="AlphaFoldDB" id="A0AAD5M180"/>